<gene>
    <name evidence="1" type="ORF">L211DRAFT_845772</name>
</gene>
<dbReference type="OrthoDB" id="10369790at2759"/>
<name>A0A3N4LXX9_9PEZI</name>
<evidence type="ECO:0000313" key="1">
    <source>
        <dbReference type="EMBL" id="RPB27754.1"/>
    </source>
</evidence>
<sequence length="216" mass="24840">MSFSDTQMDLFWPREVPISPPGNRAVDLFPYSPLGLCPSQNKANMASPSPEDEETLGIYIDPNLHCPPNIKELIEKHQVYDNNLIVEALDSLTPMKQQLYPAQKPKYSPDTYHMWKQVLSDARQTYNNAFSGVLYVREYLSITECEFNARQRQWKAIKTREKAQTIMLTWLDREVNELGNLLTRYSCGCAGPRKNQNEKESSFLVFGLLIGLVLEF</sequence>
<accession>A0A3N4LXX9</accession>
<protein>
    <submittedName>
        <fullName evidence="1">Uncharacterized protein</fullName>
    </submittedName>
</protein>
<evidence type="ECO:0000313" key="2">
    <source>
        <dbReference type="Proteomes" id="UP000267821"/>
    </source>
</evidence>
<keyword evidence="2" id="KW-1185">Reference proteome</keyword>
<dbReference type="EMBL" id="ML121530">
    <property type="protein sequence ID" value="RPB27754.1"/>
    <property type="molecule type" value="Genomic_DNA"/>
</dbReference>
<dbReference type="AlphaFoldDB" id="A0A3N4LXX9"/>
<dbReference type="Proteomes" id="UP000267821">
    <property type="component" value="Unassembled WGS sequence"/>
</dbReference>
<reference evidence="1 2" key="1">
    <citation type="journal article" date="2018" name="Nat. Ecol. Evol.">
        <title>Pezizomycetes genomes reveal the molecular basis of ectomycorrhizal truffle lifestyle.</title>
        <authorList>
            <person name="Murat C."/>
            <person name="Payen T."/>
            <person name="Noel B."/>
            <person name="Kuo A."/>
            <person name="Morin E."/>
            <person name="Chen J."/>
            <person name="Kohler A."/>
            <person name="Krizsan K."/>
            <person name="Balestrini R."/>
            <person name="Da Silva C."/>
            <person name="Montanini B."/>
            <person name="Hainaut M."/>
            <person name="Levati E."/>
            <person name="Barry K.W."/>
            <person name="Belfiori B."/>
            <person name="Cichocki N."/>
            <person name="Clum A."/>
            <person name="Dockter R.B."/>
            <person name="Fauchery L."/>
            <person name="Guy J."/>
            <person name="Iotti M."/>
            <person name="Le Tacon F."/>
            <person name="Lindquist E.A."/>
            <person name="Lipzen A."/>
            <person name="Malagnac F."/>
            <person name="Mello A."/>
            <person name="Molinier V."/>
            <person name="Miyauchi S."/>
            <person name="Poulain J."/>
            <person name="Riccioni C."/>
            <person name="Rubini A."/>
            <person name="Sitrit Y."/>
            <person name="Splivallo R."/>
            <person name="Traeger S."/>
            <person name="Wang M."/>
            <person name="Zifcakova L."/>
            <person name="Wipf D."/>
            <person name="Zambonelli A."/>
            <person name="Paolocci F."/>
            <person name="Nowrousian M."/>
            <person name="Ottonello S."/>
            <person name="Baldrian P."/>
            <person name="Spatafora J.W."/>
            <person name="Henrissat B."/>
            <person name="Nagy L.G."/>
            <person name="Aury J.M."/>
            <person name="Wincker P."/>
            <person name="Grigoriev I.V."/>
            <person name="Bonfante P."/>
            <person name="Martin F.M."/>
        </authorList>
    </citation>
    <scope>NUCLEOTIDE SEQUENCE [LARGE SCALE GENOMIC DNA]</scope>
    <source>
        <strain evidence="1 2">ATCC MYA-4762</strain>
    </source>
</reference>
<proteinExistence type="predicted"/>
<organism evidence="1 2">
    <name type="scientific">Terfezia boudieri ATCC MYA-4762</name>
    <dbReference type="NCBI Taxonomy" id="1051890"/>
    <lineage>
        <taxon>Eukaryota</taxon>
        <taxon>Fungi</taxon>
        <taxon>Dikarya</taxon>
        <taxon>Ascomycota</taxon>
        <taxon>Pezizomycotina</taxon>
        <taxon>Pezizomycetes</taxon>
        <taxon>Pezizales</taxon>
        <taxon>Pezizaceae</taxon>
        <taxon>Terfezia</taxon>
    </lineage>
</organism>
<dbReference type="InParanoid" id="A0A3N4LXX9"/>